<gene>
    <name evidence="3" type="ORF">BK809_0000309</name>
</gene>
<evidence type="ECO:0000313" key="3">
    <source>
        <dbReference type="EMBL" id="OMP84302.1"/>
    </source>
</evidence>
<dbReference type="PANTHER" id="PTHR34815">
    <property type="entry name" value="LYSINE ACETYLTRANSFERASE"/>
    <property type="match status" value="1"/>
</dbReference>
<evidence type="ECO:0000256" key="1">
    <source>
        <dbReference type="SAM" id="MobiDB-lite"/>
    </source>
</evidence>
<dbReference type="Pfam" id="PF22998">
    <property type="entry name" value="GNAT_LYC1-like"/>
    <property type="match status" value="1"/>
</dbReference>
<feature type="compositionally biased region" description="Basic and acidic residues" evidence="1">
    <location>
        <begin position="1"/>
        <end position="10"/>
    </location>
</feature>
<dbReference type="Gene3D" id="3.40.630.30">
    <property type="match status" value="1"/>
</dbReference>
<dbReference type="EMBL" id="MSZU01000095">
    <property type="protein sequence ID" value="OMP84302.1"/>
    <property type="molecule type" value="Genomic_DNA"/>
</dbReference>
<evidence type="ECO:0000259" key="2">
    <source>
        <dbReference type="Pfam" id="PF22998"/>
    </source>
</evidence>
<comment type="caution">
    <text evidence="3">The sequence shown here is derived from an EMBL/GenBank/DDBJ whole genome shotgun (WGS) entry which is preliminary data.</text>
</comment>
<dbReference type="OrthoDB" id="2020070at2759"/>
<accession>A0A1S8B9Q3</accession>
<proteinExistence type="predicted"/>
<dbReference type="Proteomes" id="UP000190776">
    <property type="component" value="Unassembled WGS sequence"/>
</dbReference>
<dbReference type="AlphaFoldDB" id="A0A1S8B9Q3"/>
<dbReference type="PANTHER" id="PTHR34815:SF2">
    <property type="entry name" value="N-ACETYLTRANSFERASE DOMAIN-CONTAINING PROTEIN"/>
    <property type="match status" value="1"/>
</dbReference>
<name>A0A1S8B9Q3_9PEZI</name>
<reference evidence="3 4" key="1">
    <citation type="submission" date="2017-01" db="EMBL/GenBank/DDBJ databases">
        <title>Draft genome sequence of Diplodia seriata F98.1, a fungal species involved in grapevine trunk diseases.</title>
        <authorList>
            <person name="Robert-Siegwald G."/>
            <person name="Vallet J."/>
            <person name="Abou-Mansour E."/>
            <person name="Xu J."/>
            <person name="Rey P."/>
            <person name="Bertsch C."/>
            <person name="Rego C."/>
            <person name="Larignon P."/>
            <person name="Fontaine F."/>
            <person name="Lebrun M.-H."/>
        </authorList>
    </citation>
    <scope>NUCLEOTIDE SEQUENCE [LARGE SCALE GENOMIC DNA]</scope>
    <source>
        <strain evidence="3 4">F98.1</strain>
    </source>
</reference>
<dbReference type="SUPFAM" id="SSF55729">
    <property type="entry name" value="Acyl-CoA N-acyltransferases (Nat)"/>
    <property type="match status" value="1"/>
</dbReference>
<evidence type="ECO:0000313" key="4">
    <source>
        <dbReference type="Proteomes" id="UP000190776"/>
    </source>
</evidence>
<dbReference type="InterPro" id="IPR016181">
    <property type="entry name" value="Acyl_CoA_acyltransferase"/>
</dbReference>
<sequence length="395" mass="44077">MDSSIDHDSLPESTSPTLHLSHPTPEERIKIWTNTAAAWKDSLTLPAYLSESTHLTTIPLAKNGGLTLWILVDSTLPPNARPILCSCETFRKRSLTSNAGGNVQDNIIHGIASVFCPPEYRRRGYATRHMRELAAALHSWQTEQARCVGSVLYSDIGKTYYANLGWRPHPTNSHVVFQPLKMPKPHAVESIGEEDLAGLCDRDEAMIREAMATPAQAETRLAVVPDLDHMLWHVGKEDFATRYLFGTTAQAKGALAGPPGTQVWAIWTHRYYDHPDSESPNNVLYILRLVVESEGGNEATSVEDRERETEMRDEQAGYLEAVLQAAQAEAAEWRLGCVELWDPTPMVQDMIVQSGMEHSLVEREEESIASGLWYDKDGGVGPAPDWLHNEHYAWC</sequence>
<dbReference type="InterPro" id="IPR053013">
    <property type="entry name" value="LAT"/>
</dbReference>
<protein>
    <recommendedName>
        <fullName evidence="2">LYC1 C-terminal domain-containing protein</fullName>
    </recommendedName>
</protein>
<dbReference type="InterPro" id="IPR055100">
    <property type="entry name" value="GNAT_LYC1-like"/>
</dbReference>
<feature type="domain" description="LYC1 C-terminal" evidence="2">
    <location>
        <begin position="174"/>
        <end position="395"/>
    </location>
</feature>
<dbReference type="STRING" id="420778.A0A1S8B9Q3"/>
<feature type="region of interest" description="Disordered" evidence="1">
    <location>
        <begin position="1"/>
        <end position="22"/>
    </location>
</feature>
<organism evidence="3 4">
    <name type="scientific">Diplodia seriata</name>
    <dbReference type="NCBI Taxonomy" id="420778"/>
    <lineage>
        <taxon>Eukaryota</taxon>
        <taxon>Fungi</taxon>
        <taxon>Dikarya</taxon>
        <taxon>Ascomycota</taxon>
        <taxon>Pezizomycotina</taxon>
        <taxon>Dothideomycetes</taxon>
        <taxon>Dothideomycetes incertae sedis</taxon>
        <taxon>Botryosphaeriales</taxon>
        <taxon>Botryosphaeriaceae</taxon>
        <taxon>Diplodia</taxon>
    </lineage>
</organism>